<dbReference type="PROSITE" id="PS50835">
    <property type="entry name" value="IG_LIKE"/>
    <property type="match status" value="6"/>
</dbReference>
<dbReference type="Pfam" id="PF07679">
    <property type="entry name" value="I-set"/>
    <property type="match status" value="6"/>
</dbReference>
<dbReference type="Proteomes" id="UP000005237">
    <property type="component" value="Unassembled WGS sequence"/>
</dbReference>
<feature type="coiled-coil region" evidence="6">
    <location>
        <begin position="682"/>
        <end position="709"/>
    </location>
</feature>
<dbReference type="Pfam" id="PF25075">
    <property type="entry name" value="DUF7799"/>
    <property type="match status" value="1"/>
</dbReference>
<dbReference type="SUPFAM" id="SSF48726">
    <property type="entry name" value="Immunoglobulin"/>
    <property type="match status" value="6"/>
</dbReference>
<dbReference type="InterPro" id="IPR007110">
    <property type="entry name" value="Ig-like_dom"/>
</dbReference>
<keyword evidence="3" id="KW-0677">Repeat</keyword>
<proteinExistence type="predicted"/>
<feature type="coiled-coil region" evidence="6">
    <location>
        <begin position="766"/>
        <end position="793"/>
    </location>
</feature>
<feature type="domain" description="Ig-like" evidence="8">
    <location>
        <begin position="1390"/>
        <end position="1479"/>
    </location>
</feature>
<dbReference type="FunFam" id="2.60.40.10:FF:000425">
    <property type="entry name" value="Myosin light chain kinase"/>
    <property type="match status" value="3"/>
</dbReference>
<feature type="coiled-coil region" evidence="6">
    <location>
        <begin position="1133"/>
        <end position="1167"/>
    </location>
</feature>
<dbReference type="SMART" id="SM00408">
    <property type="entry name" value="IGc2"/>
    <property type="match status" value="6"/>
</dbReference>
<feature type="region of interest" description="Disordered" evidence="7">
    <location>
        <begin position="2324"/>
        <end position="2351"/>
    </location>
</feature>
<dbReference type="GO" id="GO:0031672">
    <property type="term" value="C:A band"/>
    <property type="evidence" value="ECO:0007669"/>
    <property type="project" value="UniProtKB-SubCell"/>
</dbReference>
<feature type="domain" description="Ig-like" evidence="8">
    <location>
        <begin position="2370"/>
        <end position="2457"/>
    </location>
</feature>
<evidence type="ECO:0000256" key="6">
    <source>
        <dbReference type="SAM" id="Coils"/>
    </source>
</evidence>
<feature type="compositionally biased region" description="Polar residues" evidence="7">
    <location>
        <begin position="2582"/>
        <end position="2599"/>
    </location>
</feature>
<name>A0A8R1HII3_CAEJA</name>
<dbReference type="SUPFAM" id="SSF46966">
    <property type="entry name" value="Spectrin repeat"/>
    <property type="match status" value="1"/>
</dbReference>
<feature type="region of interest" description="Disordered" evidence="7">
    <location>
        <begin position="1629"/>
        <end position="1649"/>
    </location>
</feature>
<dbReference type="InterPro" id="IPR036179">
    <property type="entry name" value="Ig-like_dom_sf"/>
</dbReference>
<keyword evidence="10" id="KW-1185">Reference proteome</keyword>
<organism evidence="9 10">
    <name type="scientific">Caenorhabditis japonica</name>
    <dbReference type="NCBI Taxonomy" id="281687"/>
    <lineage>
        <taxon>Eukaryota</taxon>
        <taxon>Metazoa</taxon>
        <taxon>Ecdysozoa</taxon>
        <taxon>Nematoda</taxon>
        <taxon>Chromadorea</taxon>
        <taxon>Rhabditida</taxon>
        <taxon>Rhabditina</taxon>
        <taxon>Rhabditomorpha</taxon>
        <taxon>Rhabditoidea</taxon>
        <taxon>Rhabditidae</taxon>
        <taxon>Peloderinae</taxon>
        <taxon>Caenorhabditis</taxon>
    </lineage>
</organism>
<keyword evidence="4" id="KW-1015">Disulfide bond</keyword>
<dbReference type="Pfam" id="PF25101">
    <property type="entry name" value="Spectrin_7"/>
    <property type="match status" value="1"/>
</dbReference>
<keyword evidence="5" id="KW-0393">Immunoglobulin domain</keyword>
<accession>A0A8R1HII3</accession>
<keyword evidence="2" id="KW-0963">Cytoplasm</keyword>
<feature type="region of interest" description="Disordered" evidence="7">
    <location>
        <begin position="2575"/>
        <end position="2599"/>
    </location>
</feature>
<comment type="subcellular location">
    <subcellularLocation>
        <location evidence="1">Cytoplasm</location>
        <location evidence="1">Myofibril</location>
        <location evidence="1">Sarcomere</location>
        <location evidence="1">A band</location>
    </subcellularLocation>
</comment>
<dbReference type="InterPro" id="IPR013783">
    <property type="entry name" value="Ig-like_fold"/>
</dbReference>
<reference evidence="10" key="1">
    <citation type="submission" date="2010-08" db="EMBL/GenBank/DDBJ databases">
        <authorList>
            <consortium name="Caenorhabditis japonica Sequencing Consortium"/>
            <person name="Wilson R.K."/>
        </authorList>
    </citation>
    <scope>NUCLEOTIDE SEQUENCE [LARGE SCALE GENOMIC DNA]</scope>
    <source>
        <strain evidence="10">DF5081</strain>
    </source>
</reference>
<feature type="compositionally biased region" description="Basic and acidic residues" evidence="7">
    <location>
        <begin position="2041"/>
        <end position="2055"/>
    </location>
</feature>
<protein>
    <recommendedName>
        <fullName evidence="8">Ig-like domain-containing protein</fullName>
    </recommendedName>
</protein>
<feature type="region of interest" description="Disordered" evidence="7">
    <location>
        <begin position="2023"/>
        <end position="2055"/>
    </location>
</feature>
<feature type="domain" description="Ig-like" evidence="8">
    <location>
        <begin position="2185"/>
        <end position="2272"/>
    </location>
</feature>
<dbReference type="InterPro" id="IPR003598">
    <property type="entry name" value="Ig_sub2"/>
</dbReference>
<feature type="domain" description="Ig-like" evidence="8">
    <location>
        <begin position="2465"/>
        <end position="2554"/>
    </location>
</feature>
<dbReference type="InterPro" id="IPR058157">
    <property type="entry name" value="Spectrin_met"/>
</dbReference>
<dbReference type="SMART" id="SM00409">
    <property type="entry name" value="IG"/>
    <property type="match status" value="6"/>
</dbReference>
<sequence length="2599" mass="296565">MAPGGAPIDANRMEMAATQNGKDGEHDKSTTTLSTIAVKAGVNASIVVALLKSNGYMQLRVDEMQPKLLSIGSRSQETRDLLKIHDDLISRLQDKDDQVAALLSRADNLGAEKTNPDETIVYDDMAKSLRETWRSLNRQLLLRGYMLRETVQFYELAESHEKLTQKTVEIVHQISGHNSAQLQLSVNKLINEIIDTTATVVDLGSSVISQIRTLGQIDDNPARPQEILDASVKIEHVMLRVASDWEKSETLWQEKQFESQQQRTTTTTEDELVVIEQWLEYAEKKVKALNESGQKNVLLEGNKYVARLRELAQTPSSDGGRISHLSGRIEEFLHYLKTRMNRSQRIQTFLQAAKSMISQLNMMVEDMKNANAALAGELAPLAKQKGSPLIHEGKDISAKEVLSYEEQRLVRQYIEDLSEKLREIEDLAKQRKESGKTTSHFSSIKTWLDGPAAAFLAQKGDMGGNQSDARDFVSSHKQFATDVINRDADVMSLLAKKPQMSPEEEQQLNEFVKSYEKVKDILENRIQIGTTYEQVHKFGKDLEGSFDALQVLLENNQEYTNEKVSAQIANVFQMILETLSQEKHQADKFISNAQQIGKSDEWLNIQRAQEAVRNMITDHENRFKYVQHKWNEWQRDKSSQTKTERVIEEIQMWQTDVLEFIGKVDNSTVSRKEEVEEIQKKIAAFQNAADVHKSTLETLKEENKNEEQISRINVLLDKNEYIKTRLEQLHQKVELTSLLKVVEDVQIWQEEMVEIIRSMNQVITTQSNNQEQYEKVRRKIEDLKVEVDKKSEHLEACKTLSQNQTFQAQLHKTIINQEQIRQTTQELQQKLEISKLIRVVEEIQMWQEEAIEIIRMLDRTQPANIQEANELIDRVHDLQETIEHKSSKIQEIKKMSTVPEFVQKMKEVEHVQEQLKHLTVELEEKIEQQKLVKVTEEIQMWQEEMVEIIKMFDSTPMKSVQESEELREKVKLVKEAIAVQQPKIEEVISKARDVSVKTQVARAVEKQKIIKEMAENLERKAISASFELSKPQQTVEEAKTIELTTLEQTQITLSPEEKKELQILKKIVEEIQMWQEETIEIIKLFDNTPVKTVQESETIVKKVNEINQTVEAQTRRLEDAARFTKDESYTTTVQETMSKQEQVKQLVKELKERATQQNIVVRRQEEERQRIQAPQIITQLKDAEVDEGARYEFSATIKGTPEPTISWLKDGIDVKSSMDYRQDYVNGVATLVIEESFIEDTAEYTVKATNVGGTAASSANLIVKSRSAMSSAILEEDKPRFVKQMQSVQVNEGETAHLDCVVVGKPEPEVTWFKEETAVKESERVRLQFSGDHCQMVIERTVPLDTGIYTVRAKNVHGEVANFCQLRVVPKKQPPPQTPPKPRTPIQRAPIIQPSLTNTTWEEGETATLQVFSYGEPKPRVQWKFNDIPVQTSSQVQITEQDDGWSKLTIQQISPVNAGMYTAVAENEIGEAVTGATVHVQPSMKRVVTTEHHLQEELNERIGQPVQQTIITKKYEELDNRERTAFPQPREPERITEEKRWVELVEQHFEDHLSQHSVSPVPQTREMRKIESQQRWIDTIDEIWSPPKEIEVKETRTTSGIDHYSAHSVHEPSPRPVGFHTTTTTTSVSHIGQSHEPVQPTMGRSTSSNETVRTMNIATIRQSPQRELYEARTTPGPTSEHVATIRTTPVRETYQTSISKAPSLENVAKIRQSPVPETHRSTLTRRSPSVENIAKYQPATQQPDAHRATMTGGQPVANIAKVHTPSQPERRTISKEAPKIDRIDDILATPHEEKVTTTVKQTEVITTDIDKQHQERPLQQQVKNTITETTTGEGWVQHQHQDFIEPHKSTVTVKKLDIEEQQNIHQQNLAQPEQKHIVTENIEEDIYKESRIPVKREPKTTTTVTETTSGEGWVQNVHQDLQQPHLSTVSVKRLDIEEGHHENNYQSQQQIPQQLTKYSKIEEEENTKKTQNESKIPVKREPKNTTTVTETTSGEGWVQNVYQNLQNPQLSTVTVKKLNIEDEERTKKSEQSAKPQVTTNKKLEEDEELRTKHVAQESRIPIKKEPKTTTTVTETTSGEGWIQNAHTDATRGSTVTVKRLGIEEEDRRNVARSARPISTEIRRQTDEESSIRHRDSFIQASDVEGFWTDGAYTDSAPTPPPQPIHRMTAEDNMQRIGLSRTTTEPEFIKAFEREYTVEEGGRIAIECILVGNPKPAARFFFNNKQVTEKSEFLKICHVNDTYSIIISPAKLEHAGYYKMIAENKRGVTESLTVLHVRPRSLQTYQQQKQQETQSRLSQQQQQNRAGPTEYTTVEEEFAMFEYEQRRPQKHDTSKLATPPPAKRIQQEHKKDEEHLETYDLEGQKTTGHPPHFTQTLVSTVVAQGESSTFEGIVTGWPAPTVEWTIDGRPLDLKDVRVSNIGGRVSLNFLNCQLSHAGKYMCTAKNTSGVATSSAQLVVRPKTIAPDFIQRLISEEVEEGSQLKWSVRVTGDPMPKVIWMRDGYEIPDCEEVRIVDHGDGFHSLVIVRVEGADSGQFTCLAENIAGEARSTADLVVRPTGTAPGNYFHVTKVTQEKQAKGAEPQTNSAFSIETPRQSEML</sequence>
<evidence type="ECO:0000256" key="4">
    <source>
        <dbReference type="ARBA" id="ARBA00023157"/>
    </source>
</evidence>
<feature type="coiled-coil region" evidence="6">
    <location>
        <begin position="868"/>
        <end position="928"/>
    </location>
</feature>
<dbReference type="EnsemblMetazoa" id="CJA00229a.1">
    <property type="protein sequence ID" value="CJA00229a.1"/>
    <property type="gene ID" value="WBGene00119433"/>
</dbReference>
<evidence type="ECO:0000313" key="10">
    <source>
        <dbReference type="Proteomes" id="UP000005237"/>
    </source>
</evidence>
<evidence type="ECO:0000259" key="8">
    <source>
        <dbReference type="PROSITE" id="PS50835"/>
    </source>
</evidence>
<evidence type="ECO:0000256" key="1">
    <source>
        <dbReference type="ARBA" id="ARBA00004161"/>
    </source>
</evidence>
<evidence type="ECO:0000313" key="9">
    <source>
        <dbReference type="EnsemblMetazoa" id="CJA00229a.1"/>
    </source>
</evidence>
<dbReference type="InterPro" id="IPR003599">
    <property type="entry name" value="Ig_sub"/>
</dbReference>
<feature type="domain" description="Ig-like" evidence="8">
    <location>
        <begin position="1279"/>
        <end position="1355"/>
    </location>
</feature>
<dbReference type="FunFam" id="2.60.40.10:FF:002364">
    <property type="entry name" value="Protein CBG19196"/>
    <property type="match status" value="1"/>
</dbReference>
<dbReference type="Gene3D" id="1.20.58.60">
    <property type="match status" value="2"/>
</dbReference>
<feature type="region of interest" description="Disordered" evidence="7">
    <location>
        <begin position="2282"/>
        <end position="2309"/>
    </location>
</feature>
<feature type="domain" description="Ig-like" evidence="8">
    <location>
        <begin position="1174"/>
        <end position="1262"/>
    </location>
</feature>
<dbReference type="InterPro" id="IPR013098">
    <property type="entry name" value="Ig_I-set"/>
</dbReference>
<dbReference type="GO" id="GO:0019899">
    <property type="term" value="F:enzyme binding"/>
    <property type="evidence" value="ECO:0007669"/>
    <property type="project" value="UniProtKB-ARBA"/>
</dbReference>
<evidence type="ECO:0000256" key="3">
    <source>
        <dbReference type="ARBA" id="ARBA00022737"/>
    </source>
</evidence>
<feature type="compositionally biased region" description="Low complexity" evidence="7">
    <location>
        <begin position="2282"/>
        <end position="2302"/>
    </location>
</feature>
<keyword evidence="6" id="KW-0175">Coiled coil</keyword>
<evidence type="ECO:0000256" key="7">
    <source>
        <dbReference type="SAM" id="MobiDB-lite"/>
    </source>
</evidence>
<reference evidence="9" key="2">
    <citation type="submission" date="2022-06" db="UniProtKB">
        <authorList>
            <consortium name="EnsemblMetazoa"/>
        </authorList>
    </citation>
    <scope>IDENTIFICATION</scope>
    <source>
        <strain evidence="9">DF5081</strain>
    </source>
</reference>
<dbReference type="InterPro" id="IPR056701">
    <property type="entry name" value="DUF7799"/>
</dbReference>
<dbReference type="FunFam" id="2.60.40.10:FF:000032">
    <property type="entry name" value="palladin isoform X1"/>
    <property type="match status" value="1"/>
</dbReference>
<feature type="compositionally biased region" description="Basic and acidic residues" evidence="7">
    <location>
        <begin position="2324"/>
        <end position="2333"/>
    </location>
</feature>
<dbReference type="Gene3D" id="2.60.40.10">
    <property type="entry name" value="Immunoglobulins"/>
    <property type="match status" value="6"/>
</dbReference>
<evidence type="ECO:0000256" key="5">
    <source>
        <dbReference type="ARBA" id="ARBA00023319"/>
    </source>
</evidence>
<evidence type="ECO:0000256" key="2">
    <source>
        <dbReference type="ARBA" id="ARBA00022490"/>
    </source>
</evidence>
<dbReference type="PANTHER" id="PTHR47633">
    <property type="entry name" value="IMMUNOGLOBULIN"/>
    <property type="match status" value="1"/>
</dbReference>